<dbReference type="AlphaFoldDB" id="A0A521ER07"/>
<keyword evidence="3 6" id="KW-0067">ATP-binding</keyword>
<dbReference type="InterPro" id="IPR004753">
    <property type="entry name" value="MreB"/>
</dbReference>
<dbReference type="PANTHER" id="PTHR42749">
    <property type="entry name" value="CELL SHAPE-DETERMINING PROTEIN MREB"/>
    <property type="match status" value="1"/>
</dbReference>
<evidence type="ECO:0000256" key="1">
    <source>
        <dbReference type="ARBA" id="ARBA00022490"/>
    </source>
</evidence>
<accession>A0A521ER07</accession>
<comment type="subunit">
    <text evidence="6">Forms polymers.</text>
</comment>
<sequence>MSEPRGANSSEKAKKQAQKGFFDFLYTDIAMDLGTANTLIYSRGEGIVLNEPSIVALNQQNVPVATGHEARLMHEKTHKKIRTVRPLRDGVIADFEVAEQMIRGMIKKVKMKWYSTTRQMVICVPSGITEVERRAVRDSAEHAGAKEVYLVDEPMAAAIGIGLDVHEPVGSMIVDIGGGTTEIAVIALSGVVYAESVRLGGDELNDDIINYFRRNHNLLIGERTAEKIKCEIGSAAPLDEELEMITKGRDLVNGVPRTRHITSKDAREAIAESVNTIVESITKSLEQTPPELSADILDRGIMLTGGGALLKNLDKLIMETTDLPVHIAEDPLTAVVRGTGAILENLEYYRPVIS</sequence>
<reference evidence="7 8" key="1">
    <citation type="submission" date="2017-05" db="EMBL/GenBank/DDBJ databases">
        <authorList>
            <person name="Varghese N."/>
            <person name="Submissions S."/>
        </authorList>
    </citation>
    <scope>NUCLEOTIDE SEQUENCE [LARGE SCALE GENOMIC DNA]</scope>
    <source>
        <strain evidence="7 8">DSM 21985</strain>
    </source>
</reference>
<dbReference type="PRINTS" id="PR01652">
    <property type="entry name" value="SHAPEPROTEIN"/>
</dbReference>
<dbReference type="EMBL" id="FXTP01000013">
    <property type="protein sequence ID" value="SMO86369.1"/>
    <property type="molecule type" value="Genomic_DNA"/>
</dbReference>
<evidence type="ECO:0000256" key="5">
    <source>
        <dbReference type="ARBA" id="ARBA00023458"/>
    </source>
</evidence>
<dbReference type="InterPro" id="IPR043129">
    <property type="entry name" value="ATPase_NBD"/>
</dbReference>
<keyword evidence="1 6" id="KW-0963">Cytoplasm</keyword>
<gene>
    <name evidence="6" type="primary">mreB</name>
    <name evidence="7" type="ORF">SAMN06265219_11363</name>
</gene>
<protein>
    <recommendedName>
        <fullName evidence="6">Cell shape-determining protein MreB</fullName>
    </recommendedName>
</protein>
<organism evidence="7 8">
    <name type="scientific">Gracilimonas mengyeensis</name>
    <dbReference type="NCBI Taxonomy" id="1302730"/>
    <lineage>
        <taxon>Bacteria</taxon>
        <taxon>Pseudomonadati</taxon>
        <taxon>Balneolota</taxon>
        <taxon>Balneolia</taxon>
        <taxon>Balneolales</taxon>
        <taxon>Balneolaceae</taxon>
        <taxon>Gracilimonas</taxon>
    </lineage>
</organism>
<keyword evidence="2 6" id="KW-0547">Nucleotide-binding</keyword>
<feature type="binding site" evidence="6">
    <location>
        <begin position="306"/>
        <end position="309"/>
    </location>
    <ligand>
        <name>ATP</name>
        <dbReference type="ChEBI" id="CHEBI:30616"/>
    </ligand>
</feature>
<dbReference type="NCBIfam" id="TIGR00904">
    <property type="entry name" value="mreB"/>
    <property type="match status" value="1"/>
</dbReference>
<dbReference type="GO" id="GO:0005737">
    <property type="term" value="C:cytoplasm"/>
    <property type="evidence" value="ECO:0007669"/>
    <property type="project" value="UniProtKB-SubCell"/>
</dbReference>
<feature type="binding site" evidence="6">
    <location>
        <begin position="178"/>
        <end position="180"/>
    </location>
    <ligand>
        <name>ATP</name>
        <dbReference type="ChEBI" id="CHEBI:30616"/>
    </ligand>
</feature>
<dbReference type="NCBIfam" id="NF010539">
    <property type="entry name" value="PRK13927.1"/>
    <property type="match status" value="1"/>
</dbReference>
<dbReference type="InterPro" id="IPR056546">
    <property type="entry name" value="MreB_MamK-like"/>
</dbReference>
<keyword evidence="4 6" id="KW-0133">Cell shape</keyword>
<comment type="function">
    <text evidence="6">Forms membrane-associated dynamic filaments that are essential for cell shape determination. Acts by regulating cell wall synthesis and cell elongation, and thus cell shape. A feedback loop between cell geometry and MreB localization may maintain elongated cell shape by targeting cell wall growth to regions of negative cell wall curvature.</text>
</comment>
<evidence type="ECO:0000256" key="4">
    <source>
        <dbReference type="ARBA" id="ARBA00022960"/>
    </source>
</evidence>
<evidence type="ECO:0000256" key="6">
    <source>
        <dbReference type="HAMAP-Rule" id="MF_02207"/>
    </source>
</evidence>
<evidence type="ECO:0000313" key="8">
    <source>
        <dbReference type="Proteomes" id="UP000317557"/>
    </source>
</evidence>
<name>A0A521ER07_9BACT</name>
<comment type="similarity">
    <text evidence="5 6">Belongs to the FtsA/MreB family.</text>
</comment>
<dbReference type="GO" id="GO:0000902">
    <property type="term" value="P:cell morphogenesis"/>
    <property type="evidence" value="ECO:0007669"/>
    <property type="project" value="InterPro"/>
</dbReference>
<dbReference type="RefSeq" id="WP_142455361.1">
    <property type="nucleotide sequence ID" value="NZ_FXTP01000013.1"/>
</dbReference>
<dbReference type="PANTHER" id="PTHR42749:SF1">
    <property type="entry name" value="CELL SHAPE-DETERMINING PROTEIN MREB"/>
    <property type="match status" value="1"/>
</dbReference>
<proteinExistence type="inferred from homology"/>
<dbReference type="GO" id="GO:0008360">
    <property type="term" value="P:regulation of cell shape"/>
    <property type="evidence" value="ECO:0007669"/>
    <property type="project" value="UniProtKB-UniRule"/>
</dbReference>
<comment type="subcellular location">
    <subcellularLocation>
        <location evidence="6">Cytoplasm</location>
    </subcellularLocation>
    <text evidence="6">Membrane-associated.</text>
</comment>
<dbReference type="CDD" id="cd10225">
    <property type="entry name" value="ASKHA_NBD_MreB-like"/>
    <property type="match status" value="1"/>
</dbReference>
<dbReference type="Proteomes" id="UP000317557">
    <property type="component" value="Unassembled WGS sequence"/>
</dbReference>
<dbReference type="Gene3D" id="3.30.420.40">
    <property type="match status" value="3"/>
</dbReference>
<evidence type="ECO:0000256" key="3">
    <source>
        <dbReference type="ARBA" id="ARBA00022840"/>
    </source>
</evidence>
<dbReference type="HAMAP" id="MF_02207">
    <property type="entry name" value="MreB"/>
    <property type="match status" value="1"/>
</dbReference>
<dbReference type="Pfam" id="PF06723">
    <property type="entry name" value="MreB_Mbl"/>
    <property type="match status" value="1"/>
</dbReference>
<keyword evidence="8" id="KW-1185">Reference proteome</keyword>
<dbReference type="GO" id="GO:0005524">
    <property type="term" value="F:ATP binding"/>
    <property type="evidence" value="ECO:0007669"/>
    <property type="project" value="UniProtKB-KW"/>
</dbReference>
<dbReference type="OrthoDB" id="9768127at2"/>
<feature type="binding site" evidence="6">
    <location>
        <begin position="35"/>
        <end position="37"/>
    </location>
    <ligand>
        <name>ATP</name>
        <dbReference type="ChEBI" id="CHEBI:30616"/>
    </ligand>
</feature>
<dbReference type="SUPFAM" id="SSF53067">
    <property type="entry name" value="Actin-like ATPase domain"/>
    <property type="match status" value="2"/>
</dbReference>
<evidence type="ECO:0000256" key="2">
    <source>
        <dbReference type="ARBA" id="ARBA00022741"/>
    </source>
</evidence>
<evidence type="ECO:0000313" key="7">
    <source>
        <dbReference type="EMBL" id="SMO86369.1"/>
    </source>
</evidence>
<feature type="binding site" evidence="6">
    <location>
        <begin position="226"/>
        <end position="229"/>
    </location>
    <ligand>
        <name>ATP</name>
        <dbReference type="ChEBI" id="CHEBI:30616"/>
    </ligand>
</feature>